<evidence type="ECO:0000256" key="1">
    <source>
        <dbReference type="ARBA" id="ARBA00004752"/>
    </source>
</evidence>
<dbReference type="GO" id="GO:0016881">
    <property type="term" value="F:acid-amino acid ligase activity"/>
    <property type="evidence" value="ECO:0007669"/>
    <property type="project" value="InterPro"/>
</dbReference>
<dbReference type="EMBL" id="AYYO01000016">
    <property type="protein sequence ID" value="KRM55654.1"/>
    <property type="molecule type" value="Genomic_DNA"/>
</dbReference>
<comment type="subcellular location">
    <subcellularLocation>
        <location evidence="3">Cytoplasm</location>
    </subcellularLocation>
</comment>
<gene>
    <name evidence="6" type="ORF">FC18_GL001160</name>
</gene>
<dbReference type="InterPro" id="IPR005761">
    <property type="entry name" value="UDP-N-AcMur-Glu-dNH2Pim_ligase"/>
</dbReference>
<keyword evidence="3" id="KW-0132">Cell division</keyword>
<keyword evidence="3" id="KW-0131">Cell cycle</keyword>
<comment type="similarity">
    <text evidence="2">Belongs to the MurCDEF family. MurE subfamily.</text>
</comment>
<keyword evidence="7" id="KW-1185">Reference proteome</keyword>
<dbReference type="GO" id="GO:0008360">
    <property type="term" value="P:regulation of cell shape"/>
    <property type="evidence" value="ECO:0007669"/>
    <property type="project" value="UniProtKB-KW"/>
</dbReference>
<comment type="pathway">
    <text evidence="1 3">Cell wall biogenesis; peptidoglycan biosynthesis.</text>
</comment>
<dbReference type="InterPro" id="IPR036615">
    <property type="entry name" value="Mur_ligase_C_dom_sf"/>
</dbReference>
<keyword evidence="6" id="KW-0436">Ligase</keyword>
<dbReference type="SUPFAM" id="SSF63418">
    <property type="entry name" value="MurE/MurF N-terminal domain"/>
    <property type="match status" value="1"/>
</dbReference>
<dbReference type="Proteomes" id="UP000051679">
    <property type="component" value="Unassembled WGS sequence"/>
</dbReference>
<keyword evidence="3" id="KW-0573">Peptidoglycan synthesis</keyword>
<dbReference type="InterPro" id="IPR036565">
    <property type="entry name" value="Mur-like_cat_sf"/>
</dbReference>
<dbReference type="GO" id="GO:0071555">
    <property type="term" value="P:cell wall organization"/>
    <property type="evidence" value="ECO:0007669"/>
    <property type="project" value="UniProtKB-KW"/>
</dbReference>
<evidence type="ECO:0000259" key="4">
    <source>
        <dbReference type="Pfam" id="PF02875"/>
    </source>
</evidence>
<accession>A0A0R1ZV43</accession>
<dbReference type="Pfam" id="PF02875">
    <property type="entry name" value="Mur_ligase_C"/>
    <property type="match status" value="1"/>
</dbReference>
<proteinExistence type="inferred from homology"/>
<dbReference type="Gene3D" id="3.40.1190.10">
    <property type="entry name" value="Mur-like, catalytic domain"/>
    <property type="match status" value="1"/>
</dbReference>
<evidence type="ECO:0000313" key="6">
    <source>
        <dbReference type="EMBL" id="KRM55654.1"/>
    </source>
</evidence>
<dbReference type="InterPro" id="IPR013221">
    <property type="entry name" value="Mur_ligase_cen"/>
</dbReference>
<comment type="caution">
    <text evidence="6">The sequence shown here is derived from an EMBL/GenBank/DDBJ whole genome shotgun (WGS) entry which is preliminary data.</text>
</comment>
<dbReference type="GO" id="GO:0051301">
    <property type="term" value="P:cell division"/>
    <property type="evidence" value="ECO:0007669"/>
    <property type="project" value="UniProtKB-KW"/>
</dbReference>
<dbReference type="GO" id="GO:0005524">
    <property type="term" value="F:ATP binding"/>
    <property type="evidence" value="ECO:0007669"/>
    <property type="project" value="InterPro"/>
</dbReference>
<dbReference type="Gene3D" id="3.90.190.20">
    <property type="entry name" value="Mur ligase, C-terminal domain"/>
    <property type="match status" value="1"/>
</dbReference>
<dbReference type="Gene3D" id="3.40.1390.10">
    <property type="entry name" value="MurE/MurF, N-terminal domain"/>
    <property type="match status" value="1"/>
</dbReference>
<name>A0A0R1ZV43_9LACO</name>
<dbReference type="SUPFAM" id="SSF53623">
    <property type="entry name" value="MurD-like peptide ligases, catalytic domain"/>
    <property type="match status" value="1"/>
</dbReference>
<reference evidence="6 7" key="1">
    <citation type="journal article" date="2015" name="Genome Announc.">
        <title>Expanding the biotechnology potential of lactobacilli through comparative genomics of 213 strains and associated genera.</title>
        <authorList>
            <person name="Sun Z."/>
            <person name="Harris H.M."/>
            <person name="McCann A."/>
            <person name="Guo C."/>
            <person name="Argimon S."/>
            <person name="Zhang W."/>
            <person name="Yang X."/>
            <person name="Jeffery I.B."/>
            <person name="Cooney J.C."/>
            <person name="Kagawa T.F."/>
            <person name="Liu W."/>
            <person name="Song Y."/>
            <person name="Salvetti E."/>
            <person name="Wrobel A."/>
            <person name="Rasinkangas P."/>
            <person name="Parkhill J."/>
            <person name="Rea M.C."/>
            <person name="O'Sullivan O."/>
            <person name="Ritari J."/>
            <person name="Douillard F.P."/>
            <person name="Paul Ross R."/>
            <person name="Yang R."/>
            <person name="Briner A.E."/>
            <person name="Felis G.E."/>
            <person name="de Vos W.M."/>
            <person name="Barrangou R."/>
            <person name="Klaenhammer T.R."/>
            <person name="Caufield P.W."/>
            <person name="Cui Y."/>
            <person name="Zhang H."/>
            <person name="O'Toole P.W."/>
        </authorList>
    </citation>
    <scope>NUCLEOTIDE SEQUENCE [LARGE SCALE GENOMIC DNA]</scope>
    <source>
        <strain evidence="6 7">DSM 20505</strain>
    </source>
</reference>
<evidence type="ECO:0000256" key="3">
    <source>
        <dbReference type="RuleBase" id="RU004135"/>
    </source>
</evidence>
<dbReference type="PATRIC" id="fig|1291052.5.peg.1178"/>
<dbReference type="UniPathway" id="UPA00219"/>
<dbReference type="InterPro" id="IPR035911">
    <property type="entry name" value="MurE/MurF_N"/>
</dbReference>
<dbReference type="AlphaFoldDB" id="A0A0R1ZV43"/>
<dbReference type="NCBIfam" id="TIGR01085">
    <property type="entry name" value="murE"/>
    <property type="match status" value="1"/>
</dbReference>
<evidence type="ECO:0000259" key="5">
    <source>
        <dbReference type="Pfam" id="PF08245"/>
    </source>
</evidence>
<evidence type="ECO:0000256" key="2">
    <source>
        <dbReference type="ARBA" id="ARBA00005898"/>
    </source>
</evidence>
<keyword evidence="3" id="KW-0961">Cell wall biogenesis/degradation</keyword>
<sequence length="521" mass="56828">MPYERIIMGLSLQACILLLKEHHLLKSSAVQNDTAVDMSGIAYDSRKVDGPTLFFCKGAKFRPIYLSMAKDNGALTYVAEKPYVEGNGLNALIVVNITKAMAILSAAFYDFPQDDLHVIAYTGTQGKTTSAYFTRGILEAAHPKHVALFSSIDRIVGPGVGEQFRSDLSTPESMDLFHDMRTAVDNGLSNLVMEVSSQAYLRNRVFGLSYDVGVFLNIEPDHIGPTEHKDFADYLHCKLQMIVNSRKVVINAETSHFAEVYAAAQTTTRPDSIYLYASATFKPASPDVQIDFRYDTHTIGTQRSDFTLIPVTNKAVALNVGGNYTIQVTGDYNESNAAAAIISGGLAGVDATTAANGIAKVTIPGRMEEYSVPGHGHVYVDYAHNYASLKSVLSYLNAEFNNPRLLVVIGATGDRGVSRRKDFARALNEYADDAFLTTDNPGFESAESIVSDIREDIDEQRVHVHVELDRQQAITAAINASAPEDIVVIAGKGAENRQRIRGVNTPWMTDAAAVQQVINAE</sequence>
<dbReference type="GO" id="GO:0009252">
    <property type="term" value="P:peptidoglycan biosynthetic process"/>
    <property type="evidence" value="ECO:0007669"/>
    <property type="project" value="UniProtKB-UniPathway"/>
</dbReference>
<protein>
    <submittedName>
        <fullName evidence="6">UDP-N-acetylmuramoyl-L-alanyl-D-glutamate--L-lysine ligase</fullName>
    </submittedName>
</protein>
<feature type="domain" description="Mur ligase C-terminal" evidence="4">
    <location>
        <begin position="365"/>
        <end position="493"/>
    </location>
</feature>
<organism evidence="6 7">
    <name type="scientific">Lacticaseibacillus sharpeae JCM 1186 = DSM 20505</name>
    <dbReference type="NCBI Taxonomy" id="1291052"/>
    <lineage>
        <taxon>Bacteria</taxon>
        <taxon>Bacillati</taxon>
        <taxon>Bacillota</taxon>
        <taxon>Bacilli</taxon>
        <taxon>Lactobacillales</taxon>
        <taxon>Lactobacillaceae</taxon>
        <taxon>Lacticaseibacillus</taxon>
    </lineage>
</organism>
<dbReference type="SUPFAM" id="SSF53244">
    <property type="entry name" value="MurD-like peptide ligases, peptide-binding domain"/>
    <property type="match status" value="1"/>
</dbReference>
<dbReference type="PANTHER" id="PTHR23135:SF4">
    <property type="entry name" value="UDP-N-ACETYLMURAMOYL-L-ALANYL-D-GLUTAMATE--2,6-DIAMINOPIMELATE LIGASE MURE HOMOLOG, CHLOROPLASTIC"/>
    <property type="match status" value="1"/>
</dbReference>
<keyword evidence="3" id="KW-0133">Cell shape</keyword>
<dbReference type="InterPro" id="IPR004101">
    <property type="entry name" value="Mur_ligase_C"/>
</dbReference>
<dbReference type="STRING" id="1291052.FC18_GL001160"/>
<dbReference type="Pfam" id="PF08245">
    <property type="entry name" value="Mur_ligase_M"/>
    <property type="match status" value="1"/>
</dbReference>
<feature type="domain" description="Mur ligase central" evidence="5">
    <location>
        <begin position="122"/>
        <end position="342"/>
    </location>
</feature>
<evidence type="ECO:0000313" key="7">
    <source>
        <dbReference type="Proteomes" id="UP000051679"/>
    </source>
</evidence>
<dbReference type="GO" id="GO:0005737">
    <property type="term" value="C:cytoplasm"/>
    <property type="evidence" value="ECO:0007669"/>
    <property type="project" value="UniProtKB-SubCell"/>
</dbReference>
<dbReference type="NCBIfam" id="NF001130">
    <property type="entry name" value="PRK00139.2-4"/>
    <property type="match status" value="1"/>
</dbReference>
<dbReference type="PANTHER" id="PTHR23135">
    <property type="entry name" value="MUR LIGASE FAMILY MEMBER"/>
    <property type="match status" value="1"/>
</dbReference>